<sequence>MPNMISIAHFYWEKQSMASSEEWSGFKLILRQAVVILGAIEKAIPGTPSKNLVTKNKIAQAKNNISESLNTKDFDQVSSELKYQELVAKLKEAEMPITDEELEQVRKL</sequence>
<evidence type="ECO:0000313" key="2">
    <source>
        <dbReference type="Proteomes" id="UP000660380"/>
    </source>
</evidence>
<organism evidence="1 2">
    <name type="scientific">Scytonema hofmannii FACHB-248</name>
    <dbReference type="NCBI Taxonomy" id="1842502"/>
    <lineage>
        <taxon>Bacteria</taxon>
        <taxon>Bacillati</taxon>
        <taxon>Cyanobacteriota</taxon>
        <taxon>Cyanophyceae</taxon>
        <taxon>Nostocales</taxon>
        <taxon>Scytonemataceae</taxon>
        <taxon>Scytonema</taxon>
    </lineage>
</organism>
<dbReference type="Proteomes" id="UP000660380">
    <property type="component" value="Unassembled WGS sequence"/>
</dbReference>
<gene>
    <name evidence="1" type="ORF">H6G81_17545</name>
</gene>
<evidence type="ECO:0000313" key="1">
    <source>
        <dbReference type="EMBL" id="MBD2606284.1"/>
    </source>
</evidence>
<keyword evidence="2" id="KW-1185">Reference proteome</keyword>
<name>A0ABR8GSV3_9CYAN</name>
<proteinExistence type="predicted"/>
<comment type="caution">
    <text evidence="1">The sequence shown here is derived from an EMBL/GenBank/DDBJ whole genome shotgun (WGS) entry which is preliminary data.</text>
</comment>
<dbReference type="EMBL" id="JACJTA010000037">
    <property type="protein sequence ID" value="MBD2606284.1"/>
    <property type="molecule type" value="Genomic_DNA"/>
</dbReference>
<protein>
    <submittedName>
        <fullName evidence="1">Uncharacterized protein</fullName>
    </submittedName>
</protein>
<reference evidence="1 2" key="1">
    <citation type="journal article" date="2020" name="ISME J.">
        <title>Comparative genomics reveals insights into cyanobacterial evolution and habitat adaptation.</title>
        <authorList>
            <person name="Chen M.Y."/>
            <person name="Teng W.K."/>
            <person name="Zhao L."/>
            <person name="Hu C.X."/>
            <person name="Zhou Y.K."/>
            <person name="Han B.P."/>
            <person name="Song L.R."/>
            <person name="Shu W.S."/>
        </authorList>
    </citation>
    <scope>NUCLEOTIDE SEQUENCE [LARGE SCALE GENOMIC DNA]</scope>
    <source>
        <strain evidence="1 2">FACHB-248</strain>
    </source>
</reference>
<accession>A0ABR8GSV3</accession>